<name>A0AAE9HRN8_9CAUD</name>
<dbReference type="EMBL" id="OM938992">
    <property type="protein sequence ID" value="UPW42780.1"/>
    <property type="molecule type" value="Genomic_DNA"/>
</dbReference>
<dbReference type="Proteomes" id="UP000831958">
    <property type="component" value="Segment"/>
</dbReference>
<evidence type="ECO:0000256" key="1">
    <source>
        <dbReference type="SAM" id="MobiDB-lite"/>
    </source>
</evidence>
<accession>A0AAE9HRN8</accession>
<keyword evidence="3" id="KW-1185">Reference proteome</keyword>
<gene>
    <name evidence="2" type="ORF">BMac_gp76</name>
</gene>
<proteinExistence type="predicted"/>
<feature type="region of interest" description="Disordered" evidence="1">
    <location>
        <begin position="1"/>
        <end position="34"/>
    </location>
</feature>
<feature type="compositionally biased region" description="Polar residues" evidence="1">
    <location>
        <begin position="1"/>
        <end position="17"/>
    </location>
</feature>
<sequence length="34" mass="3919">MQESESMTSTTRSGSRNKGQKVSERINRLLTHLR</sequence>
<organism evidence="2 3">
    <name type="scientific">Klebsiella phage BMac</name>
    <dbReference type="NCBI Taxonomy" id="2935709"/>
    <lineage>
        <taxon>Viruses</taxon>
        <taxon>Duplodnaviria</taxon>
        <taxon>Heunggongvirae</taxon>
        <taxon>Uroviricota</taxon>
        <taxon>Caudoviricetes</taxon>
        <taxon>Drexlerviridae</taxon>
        <taxon>Webervirus</taxon>
        <taxon>Webervirus BMac</taxon>
    </lineage>
</organism>
<evidence type="ECO:0000313" key="3">
    <source>
        <dbReference type="Proteomes" id="UP000831958"/>
    </source>
</evidence>
<reference evidence="2 3" key="1">
    <citation type="submission" date="2022-03" db="EMBL/GenBank/DDBJ databases">
        <title>Multi-receptor targeting by Klebsiella pneumoniae phages.</title>
        <authorList>
            <person name="Dunstan R.A."/>
            <person name="Pickard D."/>
            <person name="Lithgow T."/>
            <person name="Dougan G."/>
        </authorList>
    </citation>
    <scope>NUCLEOTIDE SEQUENCE [LARGE SCALE GENOMIC DNA]</scope>
</reference>
<evidence type="ECO:0000313" key="2">
    <source>
        <dbReference type="EMBL" id="UPW42780.1"/>
    </source>
</evidence>
<protein>
    <submittedName>
        <fullName evidence="2">Uncharacterized protein</fullName>
    </submittedName>
</protein>